<keyword evidence="5 12" id="KW-0808">Transferase</keyword>
<accession>A0A6J1CSY0</accession>
<dbReference type="Gene3D" id="3.40.50.150">
    <property type="entry name" value="Vaccinia Virus protein VP39"/>
    <property type="match status" value="1"/>
</dbReference>
<dbReference type="KEGG" id="mcha:111014298"/>
<keyword evidence="10" id="KW-0067">ATP-binding</keyword>
<keyword evidence="14" id="KW-1185">Reference proteome</keyword>
<comment type="subunit">
    <text evidence="13">Monomer.</text>
</comment>
<dbReference type="Pfam" id="PF00162">
    <property type="entry name" value="PGK"/>
    <property type="match status" value="1"/>
</dbReference>
<evidence type="ECO:0000256" key="6">
    <source>
        <dbReference type="ARBA" id="ARBA00022691"/>
    </source>
</evidence>
<dbReference type="EC" id="2.7.2.3" evidence="12"/>
<name>A0A6J1CSY0_MOMCH</name>
<evidence type="ECO:0000313" key="15">
    <source>
        <dbReference type="RefSeq" id="XP_022144664.1"/>
    </source>
</evidence>
<comment type="cofactor">
    <cofactor evidence="2">
        <name>Mg(2+)</name>
        <dbReference type="ChEBI" id="CHEBI:18420"/>
    </cofactor>
</comment>
<comment type="similarity">
    <text evidence="3 12">Belongs to the phosphoglycerate kinase family.</text>
</comment>
<dbReference type="Gene3D" id="3.40.50.1260">
    <property type="entry name" value="Phosphoglycerate kinase, N-terminal domain"/>
    <property type="match status" value="2"/>
</dbReference>
<evidence type="ECO:0000256" key="10">
    <source>
        <dbReference type="ARBA" id="ARBA00022840"/>
    </source>
</evidence>
<dbReference type="GO" id="GO:0008176">
    <property type="term" value="F:tRNA (guanine(46)-N7)-methyltransferase activity"/>
    <property type="evidence" value="ECO:0007669"/>
    <property type="project" value="UniProtKB-EC"/>
</dbReference>
<organism evidence="14 15">
    <name type="scientific">Momordica charantia</name>
    <name type="common">Bitter gourd</name>
    <name type="synonym">Balsam pear</name>
    <dbReference type="NCBI Taxonomy" id="3673"/>
    <lineage>
        <taxon>Eukaryota</taxon>
        <taxon>Viridiplantae</taxon>
        <taxon>Streptophyta</taxon>
        <taxon>Embryophyta</taxon>
        <taxon>Tracheophyta</taxon>
        <taxon>Spermatophyta</taxon>
        <taxon>Magnoliopsida</taxon>
        <taxon>eudicotyledons</taxon>
        <taxon>Gunneridae</taxon>
        <taxon>Pentapetalae</taxon>
        <taxon>rosids</taxon>
        <taxon>fabids</taxon>
        <taxon>Cucurbitales</taxon>
        <taxon>Cucurbitaceae</taxon>
        <taxon>Momordiceae</taxon>
        <taxon>Momordica</taxon>
    </lineage>
</organism>
<dbReference type="PRINTS" id="PR00477">
    <property type="entry name" value="PHGLYCKINASE"/>
</dbReference>
<evidence type="ECO:0000256" key="13">
    <source>
        <dbReference type="RuleBase" id="RU000696"/>
    </source>
</evidence>
<dbReference type="CDD" id="cd02440">
    <property type="entry name" value="AdoMet_MTases"/>
    <property type="match status" value="1"/>
</dbReference>
<evidence type="ECO:0000256" key="7">
    <source>
        <dbReference type="ARBA" id="ARBA00022694"/>
    </source>
</evidence>
<evidence type="ECO:0000256" key="4">
    <source>
        <dbReference type="ARBA" id="ARBA00022603"/>
    </source>
</evidence>
<evidence type="ECO:0000256" key="3">
    <source>
        <dbReference type="ARBA" id="ARBA00008982"/>
    </source>
</evidence>
<comment type="catalytic activity">
    <reaction evidence="1">
        <text>guanosine(46) in tRNA + S-adenosyl-L-methionine = N(7)-methylguanosine(46) in tRNA + S-adenosyl-L-homocysteine</text>
        <dbReference type="Rhea" id="RHEA:42708"/>
        <dbReference type="Rhea" id="RHEA-COMP:10188"/>
        <dbReference type="Rhea" id="RHEA-COMP:10189"/>
        <dbReference type="ChEBI" id="CHEBI:57856"/>
        <dbReference type="ChEBI" id="CHEBI:59789"/>
        <dbReference type="ChEBI" id="CHEBI:74269"/>
        <dbReference type="ChEBI" id="CHEBI:74480"/>
        <dbReference type="EC" id="2.1.1.33"/>
    </reaction>
</comment>
<dbReference type="InterPro" id="IPR003358">
    <property type="entry name" value="tRNA_(Gua-N-7)_MeTrfase_Trmb"/>
</dbReference>
<protein>
    <recommendedName>
        <fullName evidence="12">Phosphoglycerate kinase</fullName>
        <ecNumber evidence="12">2.7.2.3</ecNumber>
    </recommendedName>
</protein>
<dbReference type="Pfam" id="PF02390">
    <property type="entry name" value="Methyltransf_4"/>
    <property type="match status" value="1"/>
</dbReference>
<dbReference type="InterPro" id="IPR001576">
    <property type="entry name" value="Phosphoglycerate_kinase"/>
</dbReference>
<dbReference type="GO" id="GO:0004618">
    <property type="term" value="F:phosphoglycerate kinase activity"/>
    <property type="evidence" value="ECO:0007669"/>
    <property type="project" value="UniProtKB-EC"/>
</dbReference>
<evidence type="ECO:0000256" key="5">
    <source>
        <dbReference type="ARBA" id="ARBA00022679"/>
    </source>
</evidence>
<keyword evidence="6" id="KW-0949">S-adenosyl-L-methionine</keyword>
<dbReference type="InterPro" id="IPR029063">
    <property type="entry name" value="SAM-dependent_MTases_sf"/>
</dbReference>
<keyword evidence="8" id="KW-0547">Nucleotide-binding</keyword>
<keyword evidence="4" id="KW-0489">Methyltransferase</keyword>
<dbReference type="GO" id="GO:0006094">
    <property type="term" value="P:gluconeogenesis"/>
    <property type="evidence" value="ECO:0007669"/>
    <property type="project" value="TreeGrafter"/>
</dbReference>
<evidence type="ECO:0000256" key="1">
    <source>
        <dbReference type="ARBA" id="ARBA00000142"/>
    </source>
</evidence>
<keyword evidence="9 12" id="KW-0418">Kinase</keyword>
<dbReference type="SUPFAM" id="SSF53748">
    <property type="entry name" value="Phosphoglycerate kinase"/>
    <property type="match status" value="1"/>
</dbReference>
<evidence type="ECO:0000256" key="12">
    <source>
        <dbReference type="RuleBase" id="RU000532"/>
    </source>
</evidence>
<gene>
    <name evidence="15" type="primary">LOC111014298</name>
</gene>
<dbReference type="PANTHER" id="PTHR11406">
    <property type="entry name" value="PHOSPHOGLYCERATE KINASE"/>
    <property type="match status" value="1"/>
</dbReference>
<dbReference type="GO" id="GO:0043531">
    <property type="term" value="F:ADP binding"/>
    <property type="evidence" value="ECO:0007669"/>
    <property type="project" value="TreeGrafter"/>
</dbReference>
<sequence length="681" mass="75714">MSRLLNSLQGTLLVSKVVAQDPSKLLCRKFSPYVAKYDDRYHSVLLSTQARSLGVVYCEKNLVNSEDHALSWLNLETVPHVQTLGEFPREELAGKVVMVRFDSTLLLQEEMDPRINSVKNAIFTIKYLYKSGAKVILASNWNINSTARHPDMDSVADYLSSVLQLEVLPVKCSSFNLLSTKESFKKADILLLENLSEFKEEVANCSKFSKLLSSGVDIFVNDTFSQSHRILASTVGITRFCCTCIAGFNFEESLCQLKKAAETKSQPYIAIIGGGNLLDKAAALHFLASTCSGLVFVGMMSFQIMHALGLSVSSRLVNHGVCKEAADTIQFALDNDVEIVYPKDFWCKDVETSKRMKIFASHDIPDGWLPVDLGPTSLDEINALLINSKKIIWIGPVKFSDSSPSTVGASKLARKLYDLAQNDCDVTVVGNTARKAIMQESSTLSAYNVFENASVVWDFFKGKQLPGVLALDRAYPHKINWDAVFSDAALPLVVDIGSGNGMFLLEMARRRKDLNFLGLEINEKLVKRCLHSVYQFEMKNGHFIATNATSTFRPIVSSYPGDLVLVSIQCPNPDFNKPEHRWRMLQRSLVEAVADLLASNGKVFLQSDIETVALRMKEAFLLYGKGKLAVVQDQVEVDVGTNGEGWLNENPFGVRSDWERHVLDRGAPMFRLMLSKSATVH</sequence>
<evidence type="ECO:0000256" key="2">
    <source>
        <dbReference type="ARBA" id="ARBA00001946"/>
    </source>
</evidence>
<comment type="catalytic activity">
    <reaction evidence="12">
        <text>(2R)-3-phosphoglycerate + ATP = (2R)-3-phospho-glyceroyl phosphate + ADP</text>
        <dbReference type="Rhea" id="RHEA:14801"/>
        <dbReference type="ChEBI" id="CHEBI:30616"/>
        <dbReference type="ChEBI" id="CHEBI:57604"/>
        <dbReference type="ChEBI" id="CHEBI:58272"/>
        <dbReference type="ChEBI" id="CHEBI:456216"/>
        <dbReference type="EC" id="2.7.2.3"/>
    </reaction>
</comment>
<keyword evidence="11" id="KW-0460">Magnesium</keyword>
<evidence type="ECO:0000256" key="8">
    <source>
        <dbReference type="ARBA" id="ARBA00022741"/>
    </source>
</evidence>
<dbReference type="SUPFAM" id="SSF53335">
    <property type="entry name" value="S-adenosyl-L-methionine-dependent methyltransferases"/>
    <property type="match status" value="1"/>
</dbReference>
<dbReference type="InterPro" id="IPR036043">
    <property type="entry name" value="Phosphoglycerate_kinase_sf"/>
</dbReference>
<dbReference type="PANTHER" id="PTHR11406:SF32">
    <property type="entry name" value="PHOSPHOGLYCERATE KINASE"/>
    <property type="match status" value="1"/>
</dbReference>
<evidence type="ECO:0000256" key="11">
    <source>
        <dbReference type="ARBA" id="ARBA00022842"/>
    </source>
</evidence>
<dbReference type="GO" id="GO:0005829">
    <property type="term" value="C:cytosol"/>
    <property type="evidence" value="ECO:0007669"/>
    <property type="project" value="TreeGrafter"/>
</dbReference>
<dbReference type="InterPro" id="IPR015824">
    <property type="entry name" value="Phosphoglycerate_kinase_N"/>
</dbReference>
<dbReference type="FunFam" id="3.40.50.1260:FF:000013">
    <property type="entry name" value="Phosphoglycerate kinase"/>
    <property type="match status" value="1"/>
</dbReference>
<evidence type="ECO:0000256" key="9">
    <source>
        <dbReference type="ARBA" id="ARBA00022777"/>
    </source>
</evidence>
<dbReference type="RefSeq" id="XP_022144664.1">
    <property type="nucleotide sequence ID" value="XM_022288972.1"/>
</dbReference>
<dbReference type="AlphaFoldDB" id="A0A6J1CSY0"/>
<dbReference type="GO" id="GO:0006096">
    <property type="term" value="P:glycolytic process"/>
    <property type="evidence" value="ECO:0007669"/>
    <property type="project" value="InterPro"/>
</dbReference>
<evidence type="ECO:0000313" key="14">
    <source>
        <dbReference type="Proteomes" id="UP000504603"/>
    </source>
</evidence>
<dbReference type="PROSITE" id="PS51625">
    <property type="entry name" value="SAM_MT_TRMB"/>
    <property type="match status" value="1"/>
</dbReference>
<dbReference type="GeneID" id="111014298"/>
<dbReference type="GO" id="GO:0005524">
    <property type="term" value="F:ATP binding"/>
    <property type="evidence" value="ECO:0007669"/>
    <property type="project" value="UniProtKB-KW"/>
</dbReference>
<dbReference type="Proteomes" id="UP000504603">
    <property type="component" value="Unplaced"/>
</dbReference>
<proteinExistence type="inferred from homology"/>
<dbReference type="OrthoDB" id="275353at2759"/>
<dbReference type="FunFam" id="3.40.50.150:FF:000194">
    <property type="entry name" value="Phosphoglycerate kinase"/>
    <property type="match status" value="1"/>
</dbReference>
<keyword evidence="7" id="KW-0819">tRNA processing</keyword>
<reference evidence="15" key="1">
    <citation type="submission" date="2025-08" db="UniProtKB">
        <authorList>
            <consortium name="RefSeq"/>
        </authorList>
    </citation>
    <scope>IDENTIFICATION</scope>
    <source>
        <strain evidence="15">OHB3-1</strain>
    </source>
</reference>